<dbReference type="InterPro" id="IPR013325">
    <property type="entry name" value="RNA_pol_sigma_r2"/>
</dbReference>
<dbReference type="GO" id="GO:0006352">
    <property type="term" value="P:DNA-templated transcription initiation"/>
    <property type="evidence" value="ECO:0007669"/>
    <property type="project" value="InterPro"/>
</dbReference>
<dbReference type="OrthoDB" id="2141826at2"/>
<dbReference type="GO" id="GO:0003700">
    <property type="term" value="F:DNA-binding transcription factor activity"/>
    <property type="evidence" value="ECO:0007669"/>
    <property type="project" value="InterPro"/>
</dbReference>
<evidence type="ECO:0000313" key="2">
    <source>
        <dbReference type="Proteomes" id="UP000469952"/>
    </source>
</evidence>
<sequence length="183" mass="21316">MGTDRLIGAVIAAQRGHEFAYNVLIKHLKAAIFDVHSRKISGRMKQDDWYSEGLEILMKCVQKYDCNRPRAKFSTYFITALSNRATDLVRHHYTEKAQFNYKMLAMDDDLTTINVGTDTYNPEHIFALRESLSKINMAESVAFKEALLQIIGVLKYDIEDSEKRRFEQMQYRLKKIIQEIAIK</sequence>
<evidence type="ECO:0000313" key="1">
    <source>
        <dbReference type="EMBL" id="MQR27063.1"/>
    </source>
</evidence>
<dbReference type="OMA" id="DVHRRKI"/>
<organism evidence="1 2">
    <name type="scientific">Leuconostoc mesenteroides</name>
    <dbReference type="NCBI Taxonomy" id="1245"/>
    <lineage>
        <taxon>Bacteria</taxon>
        <taxon>Bacillati</taxon>
        <taxon>Bacillota</taxon>
        <taxon>Bacilli</taxon>
        <taxon>Lactobacillales</taxon>
        <taxon>Lactobacillaceae</taxon>
        <taxon>Leuconostoc</taxon>
    </lineage>
</organism>
<name>A0A222YEZ0_LEUME</name>
<protein>
    <submittedName>
        <fullName evidence="1">Sigma-70 family RNA polymerase sigma factor</fullName>
    </submittedName>
</protein>
<reference evidence="1 2" key="1">
    <citation type="submission" date="2019-10" db="EMBL/GenBank/DDBJ databases">
        <title>WGS of Leuconostoc mesenteroides.</title>
        <authorList>
            <person name="Melo Bolivar J."/>
            <person name="Marino-Ramirez L."/>
            <person name="Villamil Diaz L.M."/>
        </authorList>
    </citation>
    <scope>NUCLEOTIDE SEQUENCE [LARGE SCALE GENOMIC DNA]</scope>
    <source>
        <strain evidence="1 2">M11</strain>
    </source>
</reference>
<dbReference type="AlphaFoldDB" id="A0A222YEZ0"/>
<accession>A0A222YEZ0</accession>
<comment type="caution">
    <text evidence="1">The sequence shown here is derived from an EMBL/GenBank/DDBJ whole genome shotgun (WGS) entry which is preliminary data.</text>
</comment>
<dbReference type="RefSeq" id="WP_011680405.1">
    <property type="nucleotide sequence ID" value="NZ_BCMO01000018.1"/>
</dbReference>
<dbReference type="Proteomes" id="UP000469952">
    <property type="component" value="Unassembled WGS sequence"/>
</dbReference>
<dbReference type="STRING" id="1245.ARA02_08105"/>
<dbReference type="EMBL" id="WIPA01000009">
    <property type="protein sequence ID" value="MQR27063.1"/>
    <property type="molecule type" value="Genomic_DNA"/>
</dbReference>
<dbReference type="SUPFAM" id="SSF88946">
    <property type="entry name" value="Sigma2 domain of RNA polymerase sigma factors"/>
    <property type="match status" value="1"/>
</dbReference>
<dbReference type="GeneID" id="29576813"/>
<proteinExistence type="predicted"/>
<dbReference type="Gene3D" id="1.10.1740.10">
    <property type="match status" value="1"/>
</dbReference>
<gene>
    <name evidence="1" type="ORF">GFV13_07235</name>
</gene>